<evidence type="ECO:0000256" key="3">
    <source>
        <dbReference type="ARBA" id="ARBA00020902"/>
    </source>
</evidence>
<evidence type="ECO:0000313" key="11">
    <source>
        <dbReference type="EMBL" id="XCB26080.1"/>
    </source>
</evidence>
<evidence type="ECO:0000256" key="5">
    <source>
        <dbReference type="ARBA" id="ARBA00022556"/>
    </source>
</evidence>
<dbReference type="KEGG" id="temp:RBB75_16810"/>
<comment type="catalytic activity">
    <reaction evidence="9">
        <text>a lipid X + a UDP-2-N,3-O-bis[(3R)-3-hydroxyacyl]-alpha-D-glucosamine = a lipid A disaccharide + UDP + H(+)</text>
        <dbReference type="Rhea" id="RHEA:67828"/>
        <dbReference type="ChEBI" id="CHEBI:15378"/>
        <dbReference type="ChEBI" id="CHEBI:58223"/>
        <dbReference type="ChEBI" id="CHEBI:137748"/>
        <dbReference type="ChEBI" id="CHEBI:176338"/>
        <dbReference type="ChEBI" id="CHEBI:176343"/>
        <dbReference type="EC" id="2.4.1.182"/>
    </reaction>
</comment>
<keyword evidence="7 11" id="KW-0808">Transferase</keyword>
<evidence type="ECO:0000256" key="6">
    <source>
        <dbReference type="ARBA" id="ARBA00022676"/>
    </source>
</evidence>
<dbReference type="EC" id="2.4.1.182" evidence="2 10"/>
<dbReference type="EMBL" id="CP132932">
    <property type="protein sequence ID" value="XCB26080.1"/>
    <property type="molecule type" value="Genomic_DNA"/>
</dbReference>
<dbReference type="GO" id="GO:0008915">
    <property type="term" value="F:lipid-A-disaccharide synthase activity"/>
    <property type="evidence" value="ECO:0007669"/>
    <property type="project" value="UniProtKB-UniRule"/>
</dbReference>
<dbReference type="PANTHER" id="PTHR30372">
    <property type="entry name" value="LIPID-A-DISACCHARIDE SYNTHASE"/>
    <property type="match status" value="1"/>
</dbReference>
<dbReference type="SUPFAM" id="SSF53756">
    <property type="entry name" value="UDP-Glycosyltransferase/glycogen phosphorylase"/>
    <property type="match status" value="1"/>
</dbReference>
<dbReference type="AlphaFoldDB" id="A0AAU7ZAS4"/>
<organism evidence="11">
    <name type="scientific">Tunturiibacter empetritectus</name>
    <dbReference type="NCBI Taxonomy" id="3069691"/>
    <lineage>
        <taxon>Bacteria</taxon>
        <taxon>Pseudomonadati</taxon>
        <taxon>Acidobacteriota</taxon>
        <taxon>Terriglobia</taxon>
        <taxon>Terriglobales</taxon>
        <taxon>Acidobacteriaceae</taxon>
        <taxon>Tunturiibacter</taxon>
    </lineage>
</organism>
<evidence type="ECO:0000256" key="9">
    <source>
        <dbReference type="ARBA" id="ARBA00048975"/>
    </source>
</evidence>
<dbReference type="InterPro" id="IPR003835">
    <property type="entry name" value="Glyco_trans_19"/>
</dbReference>
<accession>A0AAU7ZAS4</accession>
<evidence type="ECO:0000256" key="4">
    <source>
        <dbReference type="ARBA" id="ARBA00022516"/>
    </source>
</evidence>
<evidence type="ECO:0000256" key="2">
    <source>
        <dbReference type="ARBA" id="ARBA00012687"/>
    </source>
</evidence>
<dbReference type="NCBIfam" id="TIGR00215">
    <property type="entry name" value="lpxB"/>
    <property type="match status" value="1"/>
</dbReference>
<evidence type="ECO:0000256" key="1">
    <source>
        <dbReference type="ARBA" id="ARBA00002056"/>
    </source>
</evidence>
<reference evidence="11" key="1">
    <citation type="submission" date="2023-08" db="EMBL/GenBank/DDBJ databases">
        <authorList>
            <person name="Messyasz A."/>
            <person name="Mannisto M.K."/>
            <person name="Kerkhof L.J."/>
            <person name="Haggblom M."/>
        </authorList>
    </citation>
    <scope>NUCLEOTIDE SEQUENCE</scope>
    <source>
        <strain evidence="11">M8UP23</strain>
    </source>
</reference>
<comment type="function">
    <text evidence="1">Condensation of UDP-2,3-diacylglucosamine and 2,3-diacylglucosamine-1-phosphate to form lipid A disaccharide, a precursor of lipid A, a phosphorylated glycolipid that anchors the lipopolysaccharide to the outer membrane of the cell.</text>
</comment>
<gene>
    <name evidence="11" type="primary">lpxB</name>
    <name evidence="11" type="ORF">RBB75_16810</name>
</gene>
<dbReference type="GO" id="GO:0016020">
    <property type="term" value="C:membrane"/>
    <property type="evidence" value="ECO:0007669"/>
    <property type="project" value="GOC"/>
</dbReference>
<proteinExistence type="predicted"/>
<dbReference type="PANTHER" id="PTHR30372:SF4">
    <property type="entry name" value="LIPID-A-DISACCHARIDE SYNTHASE, MITOCHONDRIAL-RELATED"/>
    <property type="match status" value="1"/>
</dbReference>
<evidence type="ECO:0000256" key="10">
    <source>
        <dbReference type="NCBIfam" id="TIGR00215"/>
    </source>
</evidence>
<keyword evidence="5" id="KW-0441">Lipid A biosynthesis</keyword>
<dbReference type="RefSeq" id="WP_353068738.1">
    <property type="nucleotide sequence ID" value="NZ_CP132932.1"/>
</dbReference>
<protein>
    <recommendedName>
        <fullName evidence="3 10">Lipid-A-disaccharide synthase</fullName>
        <ecNumber evidence="2 10">2.4.1.182</ecNumber>
    </recommendedName>
</protein>
<dbReference type="Pfam" id="PF02684">
    <property type="entry name" value="LpxB"/>
    <property type="match status" value="1"/>
</dbReference>
<dbReference type="GO" id="GO:0005543">
    <property type="term" value="F:phospholipid binding"/>
    <property type="evidence" value="ECO:0007669"/>
    <property type="project" value="TreeGrafter"/>
</dbReference>
<dbReference type="GO" id="GO:0009245">
    <property type="term" value="P:lipid A biosynthetic process"/>
    <property type="evidence" value="ECO:0007669"/>
    <property type="project" value="UniProtKB-UniRule"/>
</dbReference>
<name>A0AAU7ZAS4_9BACT</name>
<reference evidence="11" key="2">
    <citation type="journal article" date="2024" name="Environ. Microbiol.">
        <title>Genome analysis and description of Tunturibacter gen. nov. expands the diversity of Terriglobia in tundra soils.</title>
        <authorList>
            <person name="Messyasz A."/>
            <person name="Mannisto M.K."/>
            <person name="Kerkhof L.J."/>
            <person name="Haggblom M.M."/>
        </authorList>
    </citation>
    <scope>NUCLEOTIDE SEQUENCE</scope>
    <source>
        <strain evidence="11">M8UP23</strain>
    </source>
</reference>
<keyword evidence="6 11" id="KW-0328">Glycosyltransferase</keyword>
<sequence>MPTSPNPRIFLSAGEASGDHYGAQVLSELRSRRAGLTSFGLGGRESEEAGLERIVRAEDVAHMGITEVIRHIPYIYGEYRRLVAAIKERRPDVAILIDFPDVNLRLARELKKLGIPVIYFVSPQLWAWKRRRLRWVQQRVDRMMVIFPFEEKFYSARGVDAAFVGHPLAELPIPTISREDYAAAHGLDPARQWIALLPGSRWKEVTANVDTMIELTYQLSSGFEFLLPVAATIDRQKLAAYIAGPDEWWPAKPESDLKRLHLHLVPDAREALHHARASVVASGTATVQAAVLGNPFVVVYRVSSVTFRLAKRLIRYPPEIWPTGQTDADGNLPIAMVNLIAGRRIVPELLQDRFTAKDVATALAPLLADSPEREQMIDDLAEVRHILRPQFDSSSIQRVCDGIEELLSRSTPAGGRNITASV</sequence>
<evidence type="ECO:0000256" key="7">
    <source>
        <dbReference type="ARBA" id="ARBA00022679"/>
    </source>
</evidence>
<keyword evidence="8" id="KW-0443">Lipid metabolism</keyword>
<keyword evidence="4" id="KW-0444">Lipid biosynthesis</keyword>
<evidence type="ECO:0000256" key="8">
    <source>
        <dbReference type="ARBA" id="ARBA00023098"/>
    </source>
</evidence>